<feature type="signal peptide" evidence="1">
    <location>
        <begin position="1"/>
        <end position="20"/>
    </location>
</feature>
<name>A0A2T3NNC7_9GAMM</name>
<evidence type="ECO:0000259" key="2">
    <source>
        <dbReference type="Pfam" id="PF13577"/>
    </source>
</evidence>
<dbReference type="AlphaFoldDB" id="A0A2T3NNC7"/>
<dbReference type="InterPro" id="IPR032710">
    <property type="entry name" value="NTF2-like_dom_sf"/>
</dbReference>
<keyword evidence="1" id="KW-0732">Signal</keyword>
<evidence type="ECO:0000313" key="4">
    <source>
        <dbReference type="Proteomes" id="UP000241771"/>
    </source>
</evidence>
<proteinExistence type="predicted"/>
<sequence length="183" mass="20486">MKFRYWILMVVGVLSMTVNAQTLTRDEAQIRSALNSFSAMADQGAYEYLGRLFSPELTVDYTSLFGGEPQKVSRQDLMKQWAGFLPGFDTTYHELSNMQVVVNGSSVSAKVDITASHWLGDDGFWAVTGEYAFLMAKVEGHWHITSVTLKANSEDGSRDILAQAPRFAEQKLKAKEARKNSFE</sequence>
<dbReference type="Pfam" id="PF13577">
    <property type="entry name" value="SnoaL_4"/>
    <property type="match status" value="1"/>
</dbReference>
<comment type="caution">
    <text evidence="3">The sequence shown here is derived from an EMBL/GenBank/DDBJ whole genome shotgun (WGS) entry which is preliminary data.</text>
</comment>
<gene>
    <name evidence="3" type="ORF">C9I98_19605</name>
</gene>
<organism evidence="3 4">
    <name type="scientific">Photobacterium sanctipauli</name>
    <dbReference type="NCBI Taxonomy" id="1342794"/>
    <lineage>
        <taxon>Bacteria</taxon>
        <taxon>Pseudomonadati</taxon>
        <taxon>Pseudomonadota</taxon>
        <taxon>Gammaproteobacteria</taxon>
        <taxon>Vibrionales</taxon>
        <taxon>Vibrionaceae</taxon>
        <taxon>Photobacterium</taxon>
    </lineage>
</organism>
<dbReference type="SUPFAM" id="SSF54427">
    <property type="entry name" value="NTF2-like"/>
    <property type="match status" value="1"/>
</dbReference>
<accession>A0A2T3NNC7</accession>
<keyword evidence="4" id="KW-1185">Reference proteome</keyword>
<dbReference type="EMBL" id="PYMA01000015">
    <property type="protein sequence ID" value="PSW17215.1"/>
    <property type="molecule type" value="Genomic_DNA"/>
</dbReference>
<dbReference type="Gene3D" id="3.10.450.50">
    <property type="match status" value="1"/>
</dbReference>
<evidence type="ECO:0000256" key="1">
    <source>
        <dbReference type="SAM" id="SignalP"/>
    </source>
</evidence>
<evidence type="ECO:0000313" key="3">
    <source>
        <dbReference type="EMBL" id="PSW17215.1"/>
    </source>
</evidence>
<dbReference type="InterPro" id="IPR037401">
    <property type="entry name" value="SnoaL-like"/>
</dbReference>
<feature type="domain" description="SnoaL-like" evidence="2">
    <location>
        <begin position="25"/>
        <end position="147"/>
    </location>
</feature>
<dbReference type="Proteomes" id="UP000241771">
    <property type="component" value="Unassembled WGS sequence"/>
</dbReference>
<protein>
    <submittedName>
        <fullName evidence="3">Nuclear transport factor 2 family protein</fullName>
    </submittedName>
</protein>
<reference evidence="3 4" key="1">
    <citation type="submission" date="2018-01" db="EMBL/GenBank/DDBJ databases">
        <title>Whole genome sequencing of Histamine producing bacteria.</title>
        <authorList>
            <person name="Butler K."/>
        </authorList>
    </citation>
    <scope>NUCLEOTIDE SEQUENCE [LARGE SCALE GENOMIC DNA]</scope>
    <source>
        <strain evidence="3 4">DSM 100436</strain>
    </source>
</reference>
<dbReference type="OrthoDB" id="5464938at2"/>
<feature type="chain" id="PRO_5015731257" evidence="1">
    <location>
        <begin position="21"/>
        <end position="183"/>
    </location>
</feature>